<dbReference type="SUPFAM" id="SSF51726">
    <property type="entry name" value="UROD/MetE-like"/>
    <property type="match status" value="1"/>
</dbReference>
<dbReference type="CDD" id="cd03465">
    <property type="entry name" value="URO-D_like"/>
    <property type="match status" value="1"/>
</dbReference>
<evidence type="ECO:0000313" key="3">
    <source>
        <dbReference type="Proteomes" id="UP000603234"/>
    </source>
</evidence>
<gene>
    <name evidence="2" type="ORF">GH808_14820</name>
</gene>
<evidence type="ECO:0000313" key="2">
    <source>
        <dbReference type="EMBL" id="MBC3805679.1"/>
    </source>
</evidence>
<protein>
    <submittedName>
        <fullName evidence="2">Methylcobamide--CoM methyltransferase MtbA</fullName>
    </submittedName>
</protein>
<keyword evidence="2" id="KW-0489">Methyltransferase</keyword>
<dbReference type="Pfam" id="PF01208">
    <property type="entry name" value="URO-D"/>
    <property type="match status" value="1"/>
</dbReference>
<dbReference type="Proteomes" id="UP000603234">
    <property type="component" value="Unassembled WGS sequence"/>
</dbReference>
<sequence length="343" mass="37779">MNSFERTMAAISHTEPDRVPLFLLLSLYGAKEMGIPIKSYFSKPENIMKAQLKMKDKYRNDCIYTFFYAPIEVEAFGGEVIFVDDGPPNSGEPFIKSAEQISKTEVPRIEDTACLKRVLEATALIKREVGNETPIFGVVMSPFSLPVMQIGFEKYLELMYFRAPEFERLMQINQEFCVAWANAQLEAGATAICYFDPLASPNIIERDKYLATGHRISKQTIGRIKGPTATHLASGIALPVINDIIDTGSAVLGFSAEDDLIAIKKAAQNKICLLGNLNGVDMVNWSSNKVNAEVKNIIAKAGSGGGLILSDNHGEIPWQVPESVLLEISEAVSQHGTYPLKQV</sequence>
<proteinExistence type="predicted"/>
<dbReference type="PANTHER" id="PTHR47099">
    <property type="entry name" value="METHYLCOBAMIDE:COM METHYLTRANSFERASE MTBA"/>
    <property type="match status" value="1"/>
</dbReference>
<dbReference type="InterPro" id="IPR000257">
    <property type="entry name" value="Uroporphyrinogen_deCOase"/>
</dbReference>
<dbReference type="EMBL" id="WJBC01000050">
    <property type="protein sequence ID" value="MBC3805679.1"/>
    <property type="molecule type" value="Genomic_DNA"/>
</dbReference>
<dbReference type="InterPro" id="IPR052024">
    <property type="entry name" value="Methanogen_methyltrans"/>
</dbReference>
<dbReference type="PANTHER" id="PTHR47099:SF1">
    <property type="entry name" value="METHYLCOBAMIDE:COM METHYLTRANSFERASE MTBA"/>
    <property type="match status" value="1"/>
</dbReference>
<dbReference type="GO" id="GO:0032259">
    <property type="term" value="P:methylation"/>
    <property type="evidence" value="ECO:0007669"/>
    <property type="project" value="UniProtKB-KW"/>
</dbReference>
<reference evidence="2 3" key="1">
    <citation type="journal article" date="2020" name="mSystems">
        <title>Defining Genomic and Predicted Metabolic Features of the Acetobacterium Genus.</title>
        <authorList>
            <person name="Ross D.E."/>
            <person name="Marshall C.W."/>
            <person name="Gulliver D."/>
            <person name="May H.D."/>
            <person name="Norman R.S."/>
        </authorList>
    </citation>
    <scope>NUCLEOTIDE SEQUENCE [LARGE SCALE GENOMIC DNA]</scope>
    <source>
        <strain evidence="2 3">DSM 8238</strain>
    </source>
</reference>
<keyword evidence="3" id="KW-1185">Reference proteome</keyword>
<dbReference type="GO" id="GO:0008168">
    <property type="term" value="F:methyltransferase activity"/>
    <property type="evidence" value="ECO:0007669"/>
    <property type="project" value="UniProtKB-KW"/>
</dbReference>
<dbReference type="Gene3D" id="3.20.20.210">
    <property type="match status" value="1"/>
</dbReference>
<name>A0ABR6X002_9FIRM</name>
<comment type="caution">
    <text evidence="2">The sequence shown here is derived from an EMBL/GenBank/DDBJ whole genome shotgun (WGS) entry which is preliminary data.</text>
</comment>
<evidence type="ECO:0000259" key="1">
    <source>
        <dbReference type="Pfam" id="PF01208"/>
    </source>
</evidence>
<organism evidence="2 3">
    <name type="scientific">Acetobacterium fimetarium</name>
    <dbReference type="NCBI Taxonomy" id="52691"/>
    <lineage>
        <taxon>Bacteria</taxon>
        <taxon>Bacillati</taxon>
        <taxon>Bacillota</taxon>
        <taxon>Clostridia</taxon>
        <taxon>Eubacteriales</taxon>
        <taxon>Eubacteriaceae</taxon>
        <taxon>Acetobacterium</taxon>
    </lineage>
</organism>
<dbReference type="RefSeq" id="WP_186843565.1">
    <property type="nucleotide sequence ID" value="NZ_WJBC01000050.1"/>
</dbReference>
<dbReference type="InterPro" id="IPR038071">
    <property type="entry name" value="UROD/MetE-like_sf"/>
</dbReference>
<feature type="domain" description="Uroporphyrinogen decarboxylase (URO-D)" evidence="1">
    <location>
        <begin position="4"/>
        <end position="334"/>
    </location>
</feature>
<accession>A0ABR6X002</accession>
<keyword evidence="2" id="KW-0808">Transferase</keyword>